<feature type="region of interest" description="Disordered" evidence="1">
    <location>
        <begin position="17"/>
        <end position="40"/>
    </location>
</feature>
<evidence type="ECO:0000313" key="2">
    <source>
        <dbReference type="EMBL" id="PRY63340.1"/>
    </source>
</evidence>
<reference evidence="2 3" key="1">
    <citation type="submission" date="2018-03" db="EMBL/GenBank/DDBJ databases">
        <title>Genomic Encyclopedia of Archaeal and Bacterial Type Strains, Phase II (KMG-II): from individual species to whole genera.</title>
        <authorList>
            <person name="Goeker M."/>
        </authorList>
    </citation>
    <scope>NUCLEOTIDE SEQUENCE [LARGE SCALE GENOMIC DNA]</scope>
    <source>
        <strain evidence="2 3">ATCC BAA-1496</strain>
    </source>
</reference>
<comment type="caution">
    <text evidence="2">The sequence shown here is derived from an EMBL/GenBank/DDBJ whole genome shotgun (WGS) entry which is preliminary data.</text>
</comment>
<evidence type="ECO:0000256" key="1">
    <source>
        <dbReference type="SAM" id="MobiDB-lite"/>
    </source>
</evidence>
<sequence length="76" mass="8020">MDLLPLASLTATRAQERHFAGARVDGPAQPGRPTAEPRLRTGSAALRTHLAGALRRIASAVEPRSACRPTARPAAR</sequence>
<organism evidence="2 3">
    <name type="scientific">Knoellia remsis</name>
    <dbReference type="NCBI Taxonomy" id="407159"/>
    <lineage>
        <taxon>Bacteria</taxon>
        <taxon>Bacillati</taxon>
        <taxon>Actinomycetota</taxon>
        <taxon>Actinomycetes</taxon>
        <taxon>Micrococcales</taxon>
        <taxon>Intrasporangiaceae</taxon>
        <taxon>Knoellia</taxon>
    </lineage>
</organism>
<evidence type="ECO:0000313" key="3">
    <source>
        <dbReference type="Proteomes" id="UP000237822"/>
    </source>
</evidence>
<protein>
    <submittedName>
        <fullName evidence="2">Uncharacterized protein</fullName>
    </submittedName>
</protein>
<dbReference type="EMBL" id="PVTI01000002">
    <property type="protein sequence ID" value="PRY63340.1"/>
    <property type="molecule type" value="Genomic_DNA"/>
</dbReference>
<gene>
    <name evidence="2" type="ORF">BCF74_102173</name>
</gene>
<dbReference type="Proteomes" id="UP000237822">
    <property type="component" value="Unassembled WGS sequence"/>
</dbReference>
<accession>A0A2T0UZI5</accession>
<proteinExistence type="predicted"/>
<dbReference type="AlphaFoldDB" id="A0A2T0UZI5"/>
<name>A0A2T0UZI5_9MICO</name>
<dbReference type="RefSeq" id="WP_106296311.1">
    <property type="nucleotide sequence ID" value="NZ_PVTI01000002.1"/>
</dbReference>
<keyword evidence="3" id="KW-1185">Reference proteome</keyword>